<dbReference type="AlphaFoldDB" id="A0A1M2VGF3"/>
<evidence type="ECO:0000256" key="2">
    <source>
        <dbReference type="ARBA" id="ARBA00022786"/>
    </source>
</evidence>
<dbReference type="PANTHER" id="PTHR10706:SF130">
    <property type="entry name" value="F-BOX ONLY PROTEIN 31"/>
    <property type="match status" value="1"/>
</dbReference>
<feature type="domain" description="F-box" evidence="3">
    <location>
        <begin position="49"/>
        <end position="95"/>
    </location>
</feature>
<dbReference type="GO" id="GO:0016567">
    <property type="term" value="P:protein ubiquitination"/>
    <property type="evidence" value="ECO:0007669"/>
    <property type="project" value="UniProtKB-UniPathway"/>
</dbReference>
<dbReference type="OMA" id="HEFRTYK"/>
<dbReference type="SMART" id="SM00256">
    <property type="entry name" value="FBOX"/>
    <property type="match status" value="1"/>
</dbReference>
<dbReference type="STRING" id="154538.A0A1M2VGF3"/>
<dbReference type="InterPro" id="IPR036047">
    <property type="entry name" value="F-box-like_dom_sf"/>
</dbReference>
<evidence type="ECO:0000259" key="3">
    <source>
        <dbReference type="PROSITE" id="PS50181"/>
    </source>
</evidence>
<dbReference type="GO" id="GO:0031146">
    <property type="term" value="P:SCF-dependent proteasomal ubiquitin-dependent protein catabolic process"/>
    <property type="evidence" value="ECO:0007669"/>
    <property type="project" value="TreeGrafter"/>
</dbReference>
<reference evidence="4 5" key="1">
    <citation type="submission" date="2016-10" db="EMBL/GenBank/DDBJ databases">
        <title>Genome sequence of the basidiomycete white-rot fungus Trametes pubescens.</title>
        <authorList>
            <person name="Makela M.R."/>
            <person name="Granchi Z."/>
            <person name="Peng M."/>
            <person name="De Vries R.P."/>
            <person name="Grigoriev I."/>
            <person name="Riley R."/>
            <person name="Hilden K."/>
        </authorList>
    </citation>
    <scope>NUCLEOTIDE SEQUENCE [LARGE SCALE GENOMIC DNA]</scope>
    <source>
        <strain evidence="4 5">FBCC735</strain>
    </source>
</reference>
<dbReference type="GO" id="GO:0019005">
    <property type="term" value="C:SCF ubiquitin ligase complex"/>
    <property type="evidence" value="ECO:0007669"/>
    <property type="project" value="TreeGrafter"/>
</dbReference>
<dbReference type="Pfam" id="PF00646">
    <property type="entry name" value="F-box"/>
    <property type="match status" value="1"/>
</dbReference>
<sequence>MALLDRASALLLPTTPEPDSPPRVLRWMSDHEDAQPTVAHATAPHAAAPAVMQSLPFDIIHTLLEFTDIIDLVNLCSTCKSLRAHLKNDSIWRRECLSYGVRDLTYFGGQSAYAVFARLLHPYGPLIGLWANDSPFYGKILEFRLFNGDETEQGGIIGEVWTSPSMAPADSPAPPTYARAVKLSFERADADADSPDPCPGAKDSAGTVNVFCDQGTTPPSRHRSSLVRLSATNLGKFLQFYRRKVNLPDFPPHISPWYDTRRALPHTPELPETTAHHRELIKLFPAARLPAVFVAPTAVLKPAAISIRCARSSAQCPCQALHATTLPFANLDARTPRYYPLKSVILSGADPSADAWSVAVLDGIWYGSYGPNGTECIYLAHDEDLETVEATKITGDVHVPRGCVSWIVHLPLESQRETLQGYWAAVRADDVVPRRVLMGHGTIAGRGFTDMAIVELMAGVISEDQIDIFWTEIHEFRTYKRYKGRPTTS</sequence>
<protein>
    <recommendedName>
        <fullName evidence="3">F-box domain-containing protein</fullName>
    </recommendedName>
</protein>
<comment type="pathway">
    <text evidence="1">Protein modification; protein ubiquitination.</text>
</comment>
<name>A0A1M2VGF3_TRAPU</name>
<dbReference type="EMBL" id="MNAD01001278">
    <property type="protein sequence ID" value="OJT06681.1"/>
    <property type="molecule type" value="Genomic_DNA"/>
</dbReference>
<evidence type="ECO:0000256" key="1">
    <source>
        <dbReference type="ARBA" id="ARBA00004906"/>
    </source>
</evidence>
<dbReference type="Pfam" id="PF12014">
    <property type="entry name" value="Cyclin_D1_bind"/>
    <property type="match status" value="1"/>
</dbReference>
<dbReference type="PROSITE" id="PS50181">
    <property type="entry name" value="FBOX"/>
    <property type="match status" value="1"/>
</dbReference>
<dbReference type="InterPro" id="IPR001810">
    <property type="entry name" value="F-box_dom"/>
</dbReference>
<evidence type="ECO:0000313" key="5">
    <source>
        <dbReference type="Proteomes" id="UP000184267"/>
    </source>
</evidence>
<dbReference type="UniPathway" id="UPA00143"/>
<proteinExistence type="predicted"/>
<comment type="caution">
    <text evidence="4">The sequence shown here is derived from an EMBL/GenBank/DDBJ whole genome shotgun (WGS) entry which is preliminary data.</text>
</comment>
<dbReference type="Gene3D" id="1.20.1280.50">
    <property type="match status" value="1"/>
</dbReference>
<dbReference type="PANTHER" id="PTHR10706">
    <property type="entry name" value="F-BOX FAMILY PROTEIN"/>
    <property type="match status" value="1"/>
</dbReference>
<dbReference type="SUPFAM" id="SSF81383">
    <property type="entry name" value="F-box domain"/>
    <property type="match status" value="1"/>
</dbReference>
<gene>
    <name evidence="4" type="ORF">TRAPUB_2466</name>
</gene>
<organism evidence="4 5">
    <name type="scientific">Trametes pubescens</name>
    <name type="common">White-rot fungus</name>
    <dbReference type="NCBI Taxonomy" id="154538"/>
    <lineage>
        <taxon>Eukaryota</taxon>
        <taxon>Fungi</taxon>
        <taxon>Dikarya</taxon>
        <taxon>Basidiomycota</taxon>
        <taxon>Agaricomycotina</taxon>
        <taxon>Agaricomycetes</taxon>
        <taxon>Polyporales</taxon>
        <taxon>Polyporaceae</taxon>
        <taxon>Trametes</taxon>
    </lineage>
</organism>
<keyword evidence="2" id="KW-0833">Ubl conjugation pathway</keyword>
<keyword evidence="5" id="KW-1185">Reference proteome</keyword>
<dbReference type="Proteomes" id="UP000184267">
    <property type="component" value="Unassembled WGS sequence"/>
</dbReference>
<dbReference type="InterPro" id="IPR045048">
    <property type="entry name" value="FBXO31/39"/>
</dbReference>
<accession>A0A1M2VGF3</accession>
<evidence type="ECO:0000313" key="4">
    <source>
        <dbReference type="EMBL" id="OJT06681.1"/>
    </source>
</evidence>
<dbReference type="OrthoDB" id="722566at2759"/>